<protein>
    <submittedName>
        <fullName evidence="1">Uncharacterized protein</fullName>
    </submittedName>
</protein>
<dbReference type="OrthoDB" id="3941138at2759"/>
<name>A0A9P7K5F8_9AGAR</name>
<evidence type="ECO:0000313" key="1">
    <source>
        <dbReference type="EMBL" id="KAG5638966.1"/>
    </source>
</evidence>
<evidence type="ECO:0000313" key="2">
    <source>
        <dbReference type="Proteomes" id="UP000717328"/>
    </source>
</evidence>
<keyword evidence="2" id="KW-1185">Reference proteome</keyword>
<dbReference type="AlphaFoldDB" id="A0A9P7K5F8"/>
<sequence>MVCRRNTEAQSMEKDLDIRVFAGGNGSQRRQRRVHLDDHLSAHVEDKTHRRLKNRHIQLIGIGGAWGNLDITWAFLSADSISGTLRTALFVQIGSSLTKGGPGK</sequence>
<dbReference type="EMBL" id="JABCKI010005736">
    <property type="protein sequence ID" value="KAG5638966.1"/>
    <property type="molecule type" value="Genomic_DNA"/>
</dbReference>
<comment type="caution">
    <text evidence="1">The sequence shown here is derived from an EMBL/GenBank/DDBJ whole genome shotgun (WGS) entry which is preliminary data.</text>
</comment>
<gene>
    <name evidence="1" type="ORF">H0H81_008186</name>
</gene>
<reference evidence="1" key="2">
    <citation type="submission" date="2021-10" db="EMBL/GenBank/DDBJ databases">
        <title>Phylogenomics reveals ancestral predisposition of the termite-cultivated fungus Termitomyces towards a domesticated lifestyle.</title>
        <authorList>
            <person name="Auxier B."/>
            <person name="Grum-Grzhimaylo A."/>
            <person name="Cardenas M.E."/>
            <person name="Lodge J.D."/>
            <person name="Laessoe T."/>
            <person name="Pedersen O."/>
            <person name="Smith M.E."/>
            <person name="Kuyper T.W."/>
            <person name="Franco-Molano E.A."/>
            <person name="Baroni T.J."/>
            <person name="Aanen D.K."/>
        </authorList>
    </citation>
    <scope>NUCLEOTIDE SEQUENCE</scope>
    <source>
        <strain evidence="1">D49</strain>
    </source>
</reference>
<dbReference type="Proteomes" id="UP000717328">
    <property type="component" value="Unassembled WGS sequence"/>
</dbReference>
<proteinExistence type="predicted"/>
<organism evidence="1 2">
    <name type="scientific">Sphagnurus paluster</name>
    <dbReference type="NCBI Taxonomy" id="117069"/>
    <lineage>
        <taxon>Eukaryota</taxon>
        <taxon>Fungi</taxon>
        <taxon>Dikarya</taxon>
        <taxon>Basidiomycota</taxon>
        <taxon>Agaricomycotina</taxon>
        <taxon>Agaricomycetes</taxon>
        <taxon>Agaricomycetidae</taxon>
        <taxon>Agaricales</taxon>
        <taxon>Tricholomatineae</taxon>
        <taxon>Lyophyllaceae</taxon>
        <taxon>Sphagnurus</taxon>
    </lineage>
</organism>
<reference evidence="1" key="1">
    <citation type="submission" date="2021-02" db="EMBL/GenBank/DDBJ databases">
        <authorList>
            <person name="Nieuwenhuis M."/>
            <person name="Van De Peppel L.J.J."/>
        </authorList>
    </citation>
    <scope>NUCLEOTIDE SEQUENCE</scope>
    <source>
        <strain evidence="1">D49</strain>
    </source>
</reference>
<accession>A0A9P7K5F8</accession>